<feature type="transmembrane region" description="Helical" evidence="7">
    <location>
        <begin position="321"/>
        <end position="347"/>
    </location>
</feature>
<keyword evidence="6 7" id="KW-0472">Membrane</keyword>
<organism evidence="9 10">
    <name type="scientific">Hymenobacter gelipurpurascens</name>
    <dbReference type="NCBI Taxonomy" id="89968"/>
    <lineage>
        <taxon>Bacteria</taxon>
        <taxon>Pseudomonadati</taxon>
        <taxon>Bacteroidota</taxon>
        <taxon>Cytophagia</taxon>
        <taxon>Cytophagales</taxon>
        <taxon>Hymenobacteraceae</taxon>
        <taxon>Hymenobacter</taxon>
    </lineage>
</organism>
<dbReference type="PROSITE" id="PS50928">
    <property type="entry name" value="ABC_TM1"/>
    <property type="match status" value="1"/>
</dbReference>
<feature type="transmembrane region" description="Helical" evidence="7">
    <location>
        <begin position="165"/>
        <end position="193"/>
    </location>
</feature>
<evidence type="ECO:0000256" key="1">
    <source>
        <dbReference type="ARBA" id="ARBA00004651"/>
    </source>
</evidence>
<dbReference type="SUPFAM" id="SSF161098">
    <property type="entry name" value="MetI-like"/>
    <property type="match status" value="1"/>
</dbReference>
<proteinExistence type="inferred from homology"/>
<comment type="subcellular location">
    <subcellularLocation>
        <location evidence="1 7">Cell membrane</location>
        <topology evidence="1 7">Multi-pass membrane protein</topology>
    </subcellularLocation>
</comment>
<dbReference type="PANTHER" id="PTHR43163">
    <property type="entry name" value="DIPEPTIDE TRANSPORT SYSTEM PERMEASE PROTEIN DPPB-RELATED"/>
    <property type="match status" value="1"/>
</dbReference>
<keyword evidence="4 7" id="KW-0812">Transmembrane</keyword>
<dbReference type="InterPro" id="IPR000515">
    <property type="entry name" value="MetI-like"/>
</dbReference>
<dbReference type="RefSeq" id="WP_317044117.1">
    <property type="nucleotide sequence ID" value="NZ_FYEW01000002.1"/>
</dbReference>
<dbReference type="Proteomes" id="UP000198131">
    <property type="component" value="Unassembled WGS sequence"/>
</dbReference>
<evidence type="ECO:0000256" key="6">
    <source>
        <dbReference type="ARBA" id="ARBA00023136"/>
    </source>
</evidence>
<feature type="domain" description="ABC transmembrane type-1" evidence="8">
    <location>
        <begin position="129"/>
        <end position="344"/>
    </location>
</feature>
<evidence type="ECO:0000313" key="10">
    <source>
        <dbReference type="Proteomes" id="UP000198131"/>
    </source>
</evidence>
<dbReference type="GO" id="GO:0005886">
    <property type="term" value="C:plasma membrane"/>
    <property type="evidence" value="ECO:0007669"/>
    <property type="project" value="UniProtKB-SubCell"/>
</dbReference>
<keyword evidence="5 7" id="KW-1133">Transmembrane helix</keyword>
<name>A0A212UDH2_9BACT</name>
<evidence type="ECO:0000256" key="4">
    <source>
        <dbReference type="ARBA" id="ARBA00022692"/>
    </source>
</evidence>
<keyword evidence="3" id="KW-1003">Cell membrane</keyword>
<evidence type="ECO:0000256" key="7">
    <source>
        <dbReference type="RuleBase" id="RU363032"/>
    </source>
</evidence>
<accession>A0A212UDH2</accession>
<dbReference type="PANTHER" id="PTHR43163:SF6">
    <property type="entry name" value="DIPEPTIDE TRANSPORT SYSTEM PERMEASE PROTEIN DPPB-RELATED"/>
    <property type="match status" value="1"/>
</dbReference>
<feature type="transmembrane region" description="Helical" evidence="7">
    <location>
        <begin position="133"/>
        <end position="153"/>
    </location>
</feature>
<evidence type="ECO:0000256" key="3">
    <source>
        <dbReference type="ARBA" id="ARBA00022475"/>
    </source>
</evidence>
<dbReference type="CDD" id="cd06261">
    <property type="entry name" value="TM_PBP2"/>
    <property type="match status" value="1"/>
</dbReference>
<dbReference type="Gene3D" id="1.10.3720.10">
    <property type="entry name" value="MetI-like"/>
    <property type="match status" value="1"/>
</dbReference>
<feature type="transmembrane region" description="Helical" evidence="7">
    <location>
        <begin position="12"/>
        <end position="33"/>
    </location>
</feature>
<dbReference type="Pfam" id="PF00528">
    <property type="entry name" value="BPD_transp_1"/>
    <property type="match status" value="1"/>
</dbReference>
<dbReference type="GO" id="GO:0055085">
    <property type="term" value="P:transmembrane transport"/>
    <property type="evidence" value="ECO:0007669"/>
    <property type="project" value="InterPro"/>
</dbReference>
<evidence type="ECO:0000256" key="2">
    <source>
        <dbReference type="ARBA" id="ARBA00022448"/>
    </source>
</evidence>
<gene>
    <name evidence="9" type="ORF">SAMN06265337_3315</name>
</gene>
<feature type="transmembrane region" description="Helical" evidence="7">
    <location>
        <begin position="279"/>
        <end position="301"/>
    </location>
</feature>
<comment type="similarity">
    <text evidence="7">Belongs to the binding-protein-dependent transport system permease family.</text>
</comment>
<dbReference type="InterPro" id="IPR035906">
    <property type="entry name" value="MetI-like_sf"/>
</dbReference>
<dbReference type="AlphaFoldDB" id="A0A212UDH2"/>
<protein>
    <submittedName>
        <fullName evidence="9">Peptide/nickel transport system permease protein</fullName>
    </submittedName>
</protein>
<keyword evidence="10" id="KW-1185">Reference proteome</keyword>
<keyword evidence="2 7" id="KW-0813">Transport</keyword>
<reference evidence="10" key="1">
    <citation type="submission" date="2017-06" db="EMBL/GenBank/DDBJ databases">
        <authorList>
            <person name="Varghese N."/>
            <person name="Submissions S."/>
        </authorList>
    </citation>
    <scope>NUCLEOTIDE SEQUENCE [LARGE SCALE GENOMIC DNA]</scope>
    <source>
        <strain evidence="10">DSM 11116</strain>
    </source>
</reference>
<dbReference type="EMBL" id="FYEW01000002">
    <property type="protein sequence ID" value="SNC76297.1"/>
    <property type="molecule type" value="Genomic_DNA"/>
</dbReference>
<sequence length="354" mass="38021">MSRILGFLLRRLWQGALVLVGVALTVFFLFNVLPGDPVALLAGQRSDAATRAAIAADLGLDQPLPAQLAGYLNDVSPLGLHPRDSAGVAKYGGVTLLPLGPKALVLKTPYLRRSFQSNKEVLSILLDHFTGTLWLAVAAMLLAAVLGIGLGIVAALKPHSWLDRLLVSTSVLGISVPSFVAAILIAMTFGFYWSRWTGLNLTGQLYETDPFTGRHLVLRNLVLPAFALGIRPLAVIVQLTRSSMLDVMSQDYIRTARAKGLSAYHTVIGHALKNALNPVITAVSGWLASLMAGAFFIEYIFNWKGLGTVTLRAVENLDFPVVMGATIFIAAIFVLVNIAVDVLYAVIDPRVKLG</sequence>
<evidence type="ECO:0000313" key="9">
    <source>
        <dbReference type="EMBL" id="SNC76297.1"/>
    </source>
</evidence>
<evidence type="ECO:0000256" key="5">
    <source>
        <dbReference type="ARBA" id="ARBA00022989"/>
    </source>
</evidence>
<dbReference type="InterPro" id="IPR045621">
    <property type="entry name" value="BPD_transp_1_N"/>
</dbReference>
<dbReference type="Pfam" id="PF19300">
    <property type="entry name" value="BPD_transp_1_N"/>
    <property type="match status" value="1"/>
</dbReference>
<evidence type="ECO:0000259" key="8">
    <source>
        <dbReference type="PROSITE" id="PS50928"/>
    </source>
</evidence>